<gene>
    <name evidence="2" type="ordered locus">Rcas_0573</name>
</gene>
<organism evidence="2 3">
    <name type="scientific">Roseiflexus castenholzii (strain DSM 13941 / HLO8)</name>
    <dbReference type="NCBI Taxonomy" id="383372"/>
    <lineage>
        <taxon>Bacteria</taxon>
        <taxon>Bacillati</taxon>
        <taxon>Chloroflexota</taxon>
        <taxon>Chloroflexia</taxon>
        <taxon>Chloroflexales</taxon>
        <taxon>Roseiflexineae</taxon>
        <taxon>Roseiflexaceae</taxon>
        <taxon>Roseiflexus</taxon>
    </lineage>
</organism>
<keyword evidence="3" id="KW-1185">Reference proteome</keyword>
<dbReference type="PROSITE" id="PS50910">
    <property type="entry name" value="HEPN"/>
    <property type="match status" value="1"/>
</dbReference>
<dbReference type="RefSeq" id="WP_012119133.1">
    <property type="nucleotide sequence ID" value="NC_009767.1"/>
</dbReference>
<reference evidence="2 3" key="1">
    <citation type="submission" date="2007-08" db="EMBL/GenBank/DDBJ databases">
        <title>Complete sequence of Roseiflexus castenholzii DSM 13941.</title>
        <authorList>
            <consortium name="US DOE Joint Genome Institute"/>
            <person name="Copeland A."/>
            <person name="Lucas S."/>
            <person name="Lapidus A."/>
            <person name="Barry K."/>
            <person name="Glavina del Rio T."/>
            <person name="Dalin E."/>
            <person name="Tice H."/>
            <person name="Pitluck S."/>
            <person name="Thompson L.S."/>
            <person name="Brettin T."/>
            <person name="Bruce D."/>
            <person name="Detter J.C."/>
            <person name="Han C."/>
            <person name="Tapia R."/>
            <person name="Schmutz J."/>
            <person name="Larimer F."/>
            <person name="Land M."/>
            <person name="Hauser L."/>
            <person name="Kyrpides N."/>
            <person name="Mikhailova N."/>
            <person name="Bryant D.A."/>
            <person name="Hanada S."/>
            <person name="Tsukatani Y."/>
            <person name="Richardson P."/>
        </authorList>
    </citation>
    <scope>NUCLEOTIDE SEQUENCE [LARGE SCALE GENOMIC DNA]</scope>
    <source>
        <strain evidence="3">DSM 13941 / HLO8</strain>
    </source>
</reference>
<evidence type="ECO:0000259" key="1">
    <source>
        <dbReference type="PROSITE" id="PS50910"/>
    </source>
</evidence>
<dbReference type="OrthoDB" id="559759at2"/>
<dbReference type="Pfam" id="PF05168">
    <property type="entry name" value="HEPN"/>
    <property type="match status" value="1"/>
</dbReference>
<proteinExistence type="predicted"/>
<dbReference type="HOGENOM" id="CLU_123170_0_1_0"/>
<dbReference type="AlphaFoldDB" id="A7NGV5"/>
<dbReference type="eggNOG" id="COG2250">
    <property type="taxonomic scope" value="Bacteria"/>
</dbReference>
<protein>
    <submittedName>
        <fullName evidence="2">HEPN domain protein</fullName>
    </submittedName>
</protein>
<dbReference type="KEGG" id="rca:Rcas_0573"/>
<dbReference type="SUPFAM" id="SSF81593">
    <property type="entry name" value="Nucleotidyltransferase substrate binding subunit/domain"/>
    <property type="match status" value="1"/>
</dbReference>
<accession>A7NGV5</accession>
<dbReference type="InterPro" id="IPR007842">
    <property type="entry name" value="HEPN_dom"/>
</dbReference>
<evidence type="ECO:0000313" key="3">
    <source>
        <dbReference type="Proteomes" id="UP000000263"/>
    </source>
</evidence>
<dbReference type="SMART" id="SM00748">
    <property type="entry name" value="HEPN"/>
    <property type="match status" value="1"/>
</dbReference>
<sequence length="127" mass="14175">MSANDPLEWARYAEQDWQVATSLIRHKHPPVVAICFRAQQSAEKYLKSLLLQKSVAFPRTHDLPTLNTLCEQAGIQTGVSPGQLTILSDYAVTTRYPGAEPSLEEAREAIAIARSVRAFARRWLGVK</sequence>
<dbReference type="Proteomes" id="UP000000263">
    <property type="component" value="Chromosome"/>
</dbReference>
<feature type="domain" description="HEPN" evidence="1">
    <location>
        <begin position="12"/>
        <end position="116"/>
    </location>
</feature>
<dbReference type="Gene3D" id="1.20.120.330">
    <property type="entry name" value="Nucleotidyltransferases domain 2"/>
    <property type="match status" value="1"/>
</dbReference>
<dbReference type="EMBL" id="CP000804">
    <property type="protein sequence ID" value="ABU56702.1"/>
    <property type="molecule type" value="Genomic_DNA"/>
</dbReference>
<dbReference type="STRING" id="383372.Rcas_0573"/>
<evidence type="ECO:0000313" key="2">
    <source>
        <dbReference type="EMBL" id="ABU56702.1"/>
    </source>
</evidence>
<name>A7NGV5_ROSCS</name>